<evidence type="ECO:0000259" key="1">
    <source>
        <dbReference type="Pfam" id="PF09407"/>
    </source>
</evidence>
<dbReference type="KEGG" id="tmz:Tmz1t_0969"/>
<dbReference type="HOGENOM" id="CLU_084420_0_0_4"/>
<feature type="domain" description="AbiEi antitoxin C-terminal" evidence="1">
    <location>
        <begin position="79"/>
        <end position="217"/>
    </location>
</feature>
<dbReference type="AlphaFoldDB" id="C4ZN88"/>
<evidence type="ECO:0000313" key="3">
    <source>
        <dbReference type="Proteomes" id="UP000002186"/>
    </source>
</evidence>
<dbReference type="Pfam" id="PF09407">
    <property type="entry name" value="AbiEi_1"/>
    <property type="match status" value="1"/>
</dbReference>
<dbReference type="RefSeq" id="WP_012584753.1">
    <property type="nucleotide sequence ID" value="NC_011662.2"/>
</dbReference>
<reference evidence="2 3" key="2">
    <citation type="journal article" date="2012" name="Stand. Genomic Sci.">
        <title>Complete genome sequence of Thauera aminoaromatica strain MZ1T.</title>
        <authorList>
            <person name="Jiang K."/>
            <person name="Sanseverino J."/>
            <person name="Chauhan A."/>
            <person name="Lucas S."/>
            <person name="Copeland A."/>
            <person name="Lapidus A."/>
            <person name="Del Rio T.G."/>
            <person name="Dalin E."/>
            <person name="Tice H."/>
            <person name="Bruce D."/>
            <person name="Goodwin L."/>
            <person name="Pitluck S."/>
            <person name="Sims D."/>
            <person name="Brettin T."/>
            <person name="Detter J.C."/>
            <person name="Han C."/>
            <person name="Chang Y.J."/>
            <person name="Larimer F."/>
            <person name="Land M."/>
            <person name="Hauser L."/>
            <person name="Kyrpides N.C."/>
            <person name="Mikhailova N."/>
            <person name="Moser S."/>
            <person name="Jegier P."/>
            <person name="Close D."/>
            <person name="Debruyn J.M."/>
            <person name="Wang Y."/>
            <person name="Layton A.C."/>
            <person name="Allen M.S."/>
            <person name="Sayler G.S."/>
        </authorList>
    </citation>
    <scope>NUCLEOTIDE SEQUENCE [LARGE SCALE GENOMIC DNA]</scope>
    <source>
        <strain evidence="2 3">MZ1T</strain>
    </source>
</reference>
<dbReference type="Proteomes" id="UP000002186">
    <property type="component" value="Chromosome"/>
</dbReference>
<evidence type="ECO:0000313" key="2">
    <source>
        <dbReference type="EMBL" id="ACK53735.1"/>
    </source>
</evidence>
<dbReference type="InterPro" id="IPR018547">
    <property type="entry name" value="AbiEi_C"/>
</dbReference>
<sequence length="271" mass="29967">MAAPSPLSAVLDAAERSGKLNLRTEDIRAELPGVSPAALHQALHRQQRRGRLVRLSRGSDHWLIVPLQHAASGAPPPEAWLDRYMSKTLGVPYYVTLLSAAETYGASPYAVMVTQVMVPERRRPITVGRHEVVFHTRARIEDMPTRWHETPDGRFKVGTPELTALELVERVALVGGMARVREVLRELWVSCTPQGLIEALNALQEVPTAQRLGALLALEDQGALGSRVAEWLRDKALRLIPLERGQAPDTSSEVDTTFKVRLTFDARSANT</sequence>
<keyword evidence="3" id="KW-1185">Reference proteome</keyword>
<gene>
    <name evidence="2" type="ordered locus">Tmz1t_0969</name>
</gene>
<organism evidence="2 3">
    <name type="scientific">Thauera aminoaromatica</name>
    <dbReference type="NCBI Taxonomy" id="164330"/>
    <lineage>
        <taxon>Bacteria</taxon>
        <taxon>Pseudomonadati</taxon>
        <taxon>Pseudomonadota</taxon>
        <taxon>Betaproteobacteria</taxon>
        <taxon>Rhodocyclales</taxon>
        <taxon>Zoogloeaceae</taxon>
        <taxon>Thauera</taxon>
    </lineage>
</organism>
<dbReference type="eggNOG" id="COG5340">
    <property type="taxonomic scope" value="Bacteria"/>
</dbReference>
<dbReference type="EMBL" id="CP001281">
    <property type="protein sequence ID" value="ACK53735.1"/>
    <property type="molecule type" value="Genomic_DNA"/>
</dbReference>
<name>C4ZN88_THASP</name>
<proteinExistence type="predicted"/>
<accession>C4ZN88</accession>
<dbReference type="OrthoDB" id="42441at2"/>
<protein>
    <recommendedName>
        <fullName evidence="1">AbiEi antitoxin C-terminal domain-containing protein</fullName>
    </recommendedName>
</protein>
<reference evidence="3" key="1">
    <citation type="submission" date="2009-05" db="EMBL/GenBank/DDBJ databases">
        <title>Complete sequence of chromosome of Thauera sp. MZ1T.</title>
        <authorList>
            <consortium name="US DOE Joint Genome Institute"/>
            <person name="Lucas S."/>
            <person name="Copeland A."/>
            <person name="Lapidus A."/>
            <person name="Glavina del Rio T."/>
            <person name="Dalin E."/>
            <person name="Tice H."/>
            <person name="Bruce D."/>
            <person name="Goodwin L."/>
            <person name="Pitluck S."/>
            <person name="Sims D."/>
            <person name="Brettin T."/>
            <person name="Detter J.C."/>
            <person name="Han C."/>
            <person name="Larimer F."/>
            <person name="Land M."/>
            <person name="Hauser L."/>
            <person name="Kyrpides N."/>
            <person name="Mikhailova N."/>
            <person name="Sayler G.S."/>
        </authorList>
    </citation>
    <scope>NUCLEOTIDE SEQUENCE [LARGE SCALE GENOMIC DNA]</scope>
    <source>
        <strain evidence="3">MZ1T</strain>
    </source>
</reference>
<dbReference type="STRING" id="85643.Tmz1t_0969"/>